<proteinExistence type="predicted"/>
<dbReference type="AlphaFoldDB" id="A0A6P5ZCV1"/>
<evidence type="ECO:0000313" key="1">
    <source>
        <dbReference type="Proteomes" id="UP000515121"/>
    </source>
</evidence>
<keyword evidence="1" id="KW-1185">Reference proteome</keyword>
<dbReference type="OrthoDB" id="1721742at2759"/>
<dbReference type="RefSeq" id="XP_022750307.1">
    <property type="nucleotide sequence ID" value="XM_022894572.1"/>
</dbReference>
<name>A0A6P5ZCV1_DURZI</name>
<dbReference type="KEGG" id="dzi:111299395"/>
<protein>
    <submittedName>
        <fullName evidence="2">Uncharacterized protein LOC111299395</fullName>
    </submittedName>
</protein>
<sequence>MHPGRMWNDESQSVNRLGAWTDAGRGDGPSPGFRCAHRDIITVIVERSTHHLDMP</sequence>
<dbReference type="Proteomes" id="UP000515121">
    <property type="component" value="Unplaced"/>
</dbReference>
<dbReference type="GeneID" id="111299395"/>
<organism evidence="1 2">
    <name type="scientific">Durio zibethinus</name>
    <name type="common">Durian</name>
    <dbReference type="NCBI Taxonomy" id="66656"/>
    <lineage>
        <taxon>Eukaryota</taxon>
        <taxon>Viridiplantae</taxon>
        <taxon>Streptophyta</taxon>
        <taxon>Embryophyta</taxon>
        <taxon>Tracheophyta</taxon>
        <taxon>Spermatophyta</taxon>
        <taxon>Magnoliopsida</taxon>
        <taxon>eudicotyledons</taxon>
        <taxon>Gunneridae</taxon>
        <taxon>Pentapetalae</taxon>
        <taxon>rosids</taxon>
        <taxon>malvids</taxon>
        <taxon>Malvales</taxon>
        <taxon>Malvaceae</taxon>
        <taxon>Helicteroideae</taxon>
        <taxon>Durio</taxon>
    </lineage>
</organism>
<accession>A0A6P5ZCV1</accession>
<gene>
    <name evidence="2" type="primary">LOC111299395</name>
</gene>
<evidence type="ECO:0000313" key="2">
    <source>
        <dbReference type="RefSeq" id="XP_022750307.1"/>
    </source>
</evidence>
<reference evidence="2" key="1">
    <citation type="submission" date="2025-08" db="UniProtKB">
        <authorList>
            <consortium name="RefSeq"/>
        </authorList>
    </citation>
    <scope>IDENTIFICATION</scope>
    <source>
        <tissue evidence="2">Fruit stalk</tissue>
    </source>
</reference>